<dbReference type="AlphaFoldDB" id="A0A5M3XKD7"/>
<name>A0A5M3XKD7_9ACTN</name>
<protein>
    <recommendedName>
        <fullName evidence="4">Poly A polymerase head domain-containing protein</fullName>
    </recommendedName>
</protein>
<dbReference type="RefSeq" id="WP_170321425.1">
    <property type="nucleotide sequence ID" value="NZ_BAAAHM010000022.1"/>
</dbReference>
<sequence length="337" mass="37552">MRVLGFGFAPEPEPFRRRNDRLLLPGDEQCDQPPPRTLPSATDEETGVRVERNGPHAAHRLRKEDLASAADIAAHFPAAVDQAIPRWSPDGDFVRSLIDTIVENGHSIWLVGGAVRDLIADAGQPVNDLDFCGTMLLGELYETADELLTLAGLGDHVRRISPGRVFSVAADVDAARLLEYKSLSLTGFRFPASGGDLIDDVVTRDLTVNGVYYDPHHQLIIDPSRRGVEHIRAVPRKIVPIYLDDDAVERAQVILRGLKFKIRWPDADMTEMATWVGSLPANLAERIPEDRWPRLHRMWRRCVPEEHRDEAVKVAERLGSAADRLVHLLRDGCDDGA</sequence>
<keyword evidence="6" id="KW-1185">Reference proteome</keyword>
<comment type="similarity">
    <text evidence="2">Belongs to the tRNA nucleotidyltransferase/poly(A) polymerase family.</text>
</comment>
<dbReference type="InterPro" id="IPR043519">
    <property type="entry name" value="NT_sf"/>
</dbReference>
<feature type="region of interest" description="Disordered" evidence="3">
    <location>
        <begin position="23"/>
        <end position="46"/>
    </location>
</feature>
<reference evidence="5 6" key="1">
    <citation type="submission" date="2019-10" db="EMBL/GenBank/DDBJ databases">
        <title>Whole genome shotgun sequence of Acrocarpospora pleiomorpha NBRC 16267.</title>
        <authorList>
            <person name="Ichikawa N."/>
            <person name="Kimura A."/>
            <person name="Kitahashi Y."/>
            <person name="Komaki H."/>
            <person name="Oguchi A."/>
        </authorList>
    </citation>
    <scope>NUCLEOTIDE SEQUENCE [LARGE SCALE GENOMIC DNA]</scope>
    <source>
        <strain evidence="5 6">NBRC 16267</strain>
    </source>
</reference>
<comment type="caution">
    <text evidence="5">The sequence shown here is derived from an EMBL/GenBank/DDBJ whole genome shotgun (WGS) entry which is preliminary data.</text>
</comment>
<dbReference type="GO" id="GO:0003723">
    <property type="term" value="F:RNA binding"/>
    <property type="evidence" value="ECO:0007669"/>
    <property type="project" value="UniProtKB-KW"/>
</dbReference>
<dbReference type="Gene3D" id="3.30.460.10">
    <property type="entry name" value="Beta Polymerase, domain 2"/>
    <property type="match status" value="1"/>
</dbReference>
<dbReference type="Proteomes" id="UP000377595">
    <property type="component" value="Unassembled WGS sequence"/>
</dbReference>
<evidence type="ECO:0000313" key="5">
    <source>
        <dbReference type="EMBL" id="GES19593.1"/>
    </source>
</evidence>
<accession>A0A5M3XKD7</accession>
<organism evidence="5 6">
    <name type="scientific">Acrocarpospora pleiomorpha</name>
    <dbReference type="NCBI Taxonomy" id="90975"/>
    <lineage>
        <taxon>Bacteria</taxon>
        <taxon>Bacillati</taxon>
        <taxon>Actinomycetota</taxon>
        <taxon>Actinomycetes</taxon>
        <taxon>Streptosporangiales</taxon>
        <taxon>Streptosporangiaceae</taxon>
        <taxon>Acrocarpospora</taxon>
    </lineage>
</organism>
<evidence type="ECO:0000259" key="4">
    <source>
        <dbReference type="Pfam" id="PF01743"/>
    </source>
</evidence>
<evidence type="ECO:0000313" key="6">
    <source>
        <dbReference type="Proteomes" id="UP000377595"/>
    </source>
</evidence>
<proteinExistence type="inferred from homology"/>
<dbReference type="GO" id="GO:0006396">
    <property type="term" value="P:RNA processing"/>
    <property type="evidence" value="ECO:0007669"/>
    <property type="project" value="InterPro"/>
</dbReference>
<gene>
    <name evidence="5" type="ORF">Aple_024890</name>
</gene>
<dbReference type="GO" id="GO:0016779">
    <property type="term" value="F:nucleotidyltransferase activity"/>
    <property type="evidence" value="ECO:0007669"/>
    <property type="project" value="InterPro"/>
</dbReference>
<dbReference type="EMBL" id="BLAF01000012">
    <property type="protein sequence ID" value="GES19593.1"/>
    <property type="molecule type" value="Genomic_DNA"/>
</dbReference>
<dbReference type="InterPro" id="IPR002646">
    <property type="entry name" value="PolA_pol_head_dom"/>
</dbReference>
<feature type="domain" description="Poly A polymerase head" evidence="4">
    <location>
        <begin position="108"/>
        <end position="232"/>
    </location>
</feature>
<keyword evidence="2" id="KW-0694">RNA-binding</keyword>
<dbReference type="Pfam" id="PF01743">
    <property type="entry name" value="PolyA_pol"/>
    <property type="match status" value="1"/>
</dbReference>
<keyword evidence="1 2" id="KW-0808">Transferase</keyword>
<evidence type="ECO:0000256" key="2">
    <source>
        <dbReference type="RuleBase" id="RU003953"/>
    </source>
</evidence>
<evidence type="ECO:0000256" key="3">
    <source>
        <dbReference type="SAM" id="MobiDB-lite"/>
    </source>
</evidence>
<dbReference type="SUPFAM" id="SSF81301">
    <property type="entry name" value="Nucleotidyltransferase"/>
    <property type="match status" value="1"/>
</dbReference>
<evidence type="ECO:0000256" key="1">
    <source>
        <dbReference type="ARBA" id="ARBA00022679"/>
    </source>
</evidence>